<evidence type="ECO:0000256" key="1">
    <source>
        <dbReference type="ARBA" id="ARBA00006484"/>
    </source>
</evidence>
<dbReference type="AlphaFoldDB" id="A0A177F8C8"/>
<name>A0A177F8C8_9EURO</name>
<dbReference type="EMBL" id="LVKK01000038">
    <property type="protein sequence ID" value="OAG39941.1"/>
    <property type="molecule type" value="Genomic_DNA"/>
</dbReference>
<dbReference type="PRINTS" id="PR00081">
    <property type="entry name" value="GDHRDH"/>
</dbReference>
<comment type="similarity">
    <text evidence="1">Belongs to the short-chain dehydrogenases/reductases (SDR) family.</text>
</comment>
<evidence type="ECO:0000256" key="2">
    <source>
        <dbReference type="ARBA" id="ARBA00022857"/>
    </source>
</evidence>
<dbReference type="InterPro" id="IPR002347">
    <property type="entry name" value="SDR_fam"/>
</dbReference>
<evidence type="ECO:0000313" key="4">
    <source>
        <dbReference type="EMBL" id="OAG39941.1"/>
    </source>
</evidence>
<dbReference type="GeneID" id="34600978"/>
<accession>A0A177F8C8</accession>
<reference evidence="4 5" key="1">
    <citation type="submission" date="2016-03" db="EMBL/GenBank/DDBJ databases">
        <title>Draft genome sequence of the Fonsecaea monophora CBS 269.37.</title>
        <authorList>
            <person name="Bombassaro A."/>
            <person name="Vinicius W.A."/>
            <person name="De Hoog S."/>
            <person name="Sun J."/>
            <person name="Souza E.M."/>
            <person name="Raittz R.T."/>
            <person name="Costa F."/>
            <person name="Leao A.C."/>
            <person name="Tadra-Sfeir M.Z."/>
            <person name="Baura V."/>
            <person name="Balsanelli E."/>
            <person name="Pedrosa F.O."/>
            <person name="Moreno L.F."/>
            <person name="Steffens M.B."/>
            <person name="Xi L."/>
            <person name="Bocca A.L."/>
            <person name="Felipe M.S."/>
            <person name="Teixeira M."/>
            <person name="Telles Filho F.Q."/>
            <person name="Azevedo C.M."/>
            <person name="Gomes R."/>
            <person name="Vicente V.A."/>
        </authorList>
    </citation>
    <scope>NUCLEOTIDE SEQUENCE [LARGE SCALE GENOMIC DNA]</scope>
    <source>
        <strain evidence="4 5">CBS 269.37</strain>
    </source>
</reference>
<organism evidence="4 5">
    <name type="scientific">Fonsecaea monophora</name>
    <dbReference type="NCBI Taxonomy" id="254056"/>
    <lineage>
        <taxon>Eukaryota</taxon>
        <taxon>Fungi</taxon>
        <taxon>Dikarya</taxon>
        <taxon>Ascomycota</taxon>
        <taxon>Pezizomycotina</taxon>
        <taxon>Eurotiomycetes</taxon>
        <taxon>Chaetothyriomycetidae</taxon>
        <taxon>Chaetothyriales</taxon>
        <taxon>Herpotrichiellaceae</taxon>
        <taxon>Fonsecaea</taxon>
    </lineage>
</organism>
<keyword evidence="5" id="KW-1185">Reference proteome</keyword>
<keyword evidence="2" id="KW-0521">NADP</keyword>
<comment type="caution">
    <text evidence="4">The sequence shown here is derived from an EMBL/GenBank/DDBJ whole genome shotgun (WGS) entry which is preliminary data.</text>
</comment>
<dbReference type="PANTHER" id="PTHR24320:SF199">
    <property type="entry name" value="GLYCOSYLTRANSFERASE FAMILY PROTEIN (AFU_ORTHOLOGUE AFUA_2G15915)"/>
    <property type="match status" value="1"/>
</dbReference>
<dbReference type="Proteomes" id="UP000077002">
    <property type="component" value="Unassembled WGS sequence"/>
</dbReference>
<dbReference type="SUPFAM" id="SSF51735">
    <property type="entry name" value="NAD(P)-binding Rossmann-fold domains"/>
    <property type="match status" value="1"/>
</dbReference>
<dbReference type="Gene3D" id="3.40.50.720">
    <property type="entry name" value="NAD(P)-binding Rossmann-like Domain"/>
    <property type="match status" value="1"/>
</dbReference>
<dbReference type="RefSeq" id="XP_022511893.1">
    <property type="nucleotide sequence ID" value="XM_022655781.1"/>
</dbReference>
<evidence type="ECO:0000256" key="3">
    <source>
        <dbReference type="ARBA" id="ARBA00023002"/>
    </source>
</evidence>
<sequence>MSTKVSKTVLITGGNGALGSQIAFAIAKAHPDVFFILTARRDNDVQAQKISTQLHNRGVTAFEFLTLDLGRFTSVKTFAAKVTEKVRSGNIPPIAVQVNSAAYSSYIVDEKTQDGFDPVYQTNVLSSFLLTTLLLKGAFQMEKGKPRGKVINITSETVTLGKADFFDTWGPTEKNPIGSHLSIMQGLTRYGSSKLIGDIAMYTLKEKMLKAGVNSVNIFSLDPGGMNSNSNLSRGSMPTALQVSATILSFLGPIVRCFQKSLINHPRVPAAAVAQAAFDASTEGGAKEVYYVLDDEIGLKRISKAMEEHKDKVLEQVLRDTGMTLEQLLVWPEK</sequence>
<protein>
    <recommendedName>
        <fullName evidence="6">Ketoreductase (KR) domain-containing protein</fullName>
    </recommendedName>
</protein>
<dbReference type="Pfam" id="PF00106">
    <property type="entry name" value="adh_short"/>
    <property type="match status" value="1"/>
</dbReference>
<evidence type="ECO:0000313" key="5">
    <source>
        <dbReference type="Proteomes" id="UP000077002"/>
    </source>
</evidence>
<dbReference type="PANTHER" id="PTHR24320">
    <property type="entry name" value="RETINOL DEHYDROGENASE"/>
    <property type="match status" value="1"/>
</dbReference>
<gene>
    <name evidence="4" type="ORF">AYO21_05814</name>
</gene>
<dbReference type="GO" id="GO:0016491">
    <property type="term" value="F:oxidoreductase activity"/>
    <property type="evidence" value="ECO:0007669"/>
    <property type="project" value="UniProtKB-KW"/>
</dbReference>
<dbReference type="OrthoDB" id="191139at2759"/>
<proteinExistence type="inferred from homology"/>
<evidence type="ECO:0008006" key="6">
    <source>
        <dbReference type="Google" id="ProtNLM"/>
    </source>
</evidence>
<keyword evidence="3" id="KW-0560">Oxidoreductase</keyword>
<dbReference type="InterPro" id="IPR036291">
    <property type="entry name" value="NAD(P)-bd_dom_sf"/>
</dbReference>